<sequence>MAVGAAAICRMARACTTSDPLRVRDAASRRDMCGMSRAPGTRDGSAVRMPSTSFQICSSAAPRPTAQSAAQRSVYPRPTSEASMPPRLCPKNPVITGTRGPQASNRAAITAESSV</sequence>
<proteinExistence type="predicted"/>
<gene>
    <name evidence="2" type="ORF">IF1G_10079</name>
</gene>
<accession>A0A545UNZ8</accession>
<dbReference type="EMBL" id="SPUK01000020">
    <property type="protein sequence ID" value="TQV91198.1"/>
    <property type="molecule type" value="Genomic_DNA"/>
</dbReference>
<reference evidence="2 3" key="1">
    <citation type="journal article" date="2019" name="Appl. Microbiol. Biotechnol.">
        <title>Genome sequence of Isaria javanica and comparative genome analysis insights into family S53 peptidase evolution in fungal entomopathogens.</title>
        <authorList>
            <person name="Lin R."/>
            <person name="Zhang X."/>
            <person name="Xin B."/>
            <person name="Zou M."/>
            <person name="Gao Y."/>
            <person name="Qin F."/>
            <person name="Hu Q."/>
            <person name="Xie B."/>
            <person name="Cheng X."/>
        </authorList>
    </citation>
    <scope>NUCLEOTIDE SEQUENCE [LARGE SCALE GENOMIC DNA]</scope>
    <source>
        <strain evidence="2 3">IJ1G</strain>
    </source>
</reference>
<evidence type="ECO:0000313" key="3">
    <source>
        <dbReference type="Proteomes" id="UP000315783"/>
    </source>
</evidence>
<keyword evidence="3" id="KW-1185">Reference proteome</keyword>
<evidence type="ECO:0000256" key="1">
    <source>
        <dbReference type="SAM" id="MobiDB-lite"/>
    </source>
</evidence>
<organism evidence="2 3">
    <name type="scientific">Cordyceps javanica</name>
    <dbReference type="NCBI Taxonomy" id="43265"/>
    <lineage>
        <taxon>Eukaryota</taxon>
        <taxon>Fungi</taxon>
        <taxon>Dikarya</taxon>
        <taxon>Ascomycota</taxon>
        <taxon>Pezizomycotina</taxon>
        <taxon>Sordariomycetes</taxon>
        <taxon>Hypocreomycetidae</taxon>
        <taxon>Hypocreales</taxon>
        <taxon>Cordycipitaceae</taxon>
        <taxon>Cordyceps</taxon>
    </lineage>
</organism>
<feature type="compositionally biased region" description="Polar residues" evidence="1">
    <location>
        <begin position="99"/>
        <end position="115"/>
    </location>
</feature>
<evidence type="ECO:0000313" key="2">
    <source>
        <dbReference type="EMBL" id="TQV91198.1"/>
    </source>
</evidence>
<feature type="region of interest" description="Disordered" evidence="1">
    <location>
        <begin position="60"/>
        <end position="115"/>
    </location>
</feature>
<name>A0A545UNZ8_9HYPO</name>
<dbReference type="Proteomes" id="UP000315783">
    <property type="component" value="Unassembled WGS sequence"/>
</dbReference>
<dbReference type="AlphaFoldDB" id="A0A545UNZ8"/>
<comment type="caution">
    <text evidence="2">The sequence shown here is derived from an EMBL/GenBank/DDBJ whole genome shotgun (WGS) entry which is preliminary data.</text>
</comment>
<protein>
    <submittedName>
        <fullName evidence="2">Uncharacterized protein</fullName>
    </submittedName>
</protein>